<feature type="region of interest" description="Disordered" evidence="1">
    <location>
        <begin position="51"/>
        <end position="72"/>
    </location>
</feature>
<evidence type="ECO:0008006" key="4">
    <source>
        <dbReference type="Google" id="ProtNLM"/>
    </source>
</evidence>
<reference evidence="2 3" key="1">
    <citation type="journal article" date="2019" name="Emerg. Microbes Infect.">
        <title>Comprehensive subspecies identification of 175 nontuberculous mycobacteria species based on 7547 genomic profiles.</title>
        <authorList>
            <person name="Matsumoto Y."/>
            <person name="Kinjo T."/>
            <person name="Motooka D."/>
            <person name="Nabeya D."/>
            <person name="Jung N."/>
            <person name="Uechi K."/>
            <person name="Horii T."/>
            <person name="Iida T."/>
            <person name="Fujita J."/>
            <person name="Nakamura S."/>
        </authorList>
    </citation>
    <scope>NUCLEOTIDE SEQUENCE [LARGE SCALE GENOMIC DNA]</scope>
    <source>
        <strain evidence="2 3">JCM 12687</strain>
    </source>
</reference>
<evidence type="ECO:0000313" key="3">
    <source>
        <dbReference type="Proteomes" id="UP000467379"/>
    </source>
</evidence>
<name>A0ABM7KGR3_9MYCO</name>
<keyword evidence="3" id="KW-1185">Reference proteome</keyword>
<gene>
    <name evidence="2" type="ORF">MBRA_03600</name>
</gene>
<dbReference type="EMBL" id="AP022606">
    <property type="protein sequence ID" value="BBZ10165.1"/>
    <property type="molecule type" value="Genomic_DNA"/>
</dbReference>
<evidence type="ECO:0000256" key="1">
    <source>
        <dbReference type="SAM" id="MobiDB-lite"/>
    </source>
</evidence>
<protein>
    <recommendedName>
        <fullName evidence="4">Transposase</fullName>
    </recommendedName>
</protein>
<proteinExistence type="predicted"/>
<sequence>MIAGRALGRELAQAQQVLHAEKKAGAADPADQNRDLHIRRPYADTPRAELAAVPSKNGHEMVWKSSQSLDHG</sequence>
<dbReference type="Proteomes" id="UP000467379">
    <property type="component" value="Chromosome"/>
</dbReference>
<organism evidence="2 3">
    <name type="scientific">Mycobacterium branderi</name>
    <dbReference type="NCBI Taxonomy" id="43348"/>
    <lineage>
        <taxon>Bacteria</taxon>
        <taxon>Bacillati</taxon>
        <taxon>Actinomycetota</taxon>
        <taxon>Actinomycetes</taxon>
        <taxon>Mycobacteriales</taxon>
        <taxon>Mycobacteriaceae</taxon>
        <taxon>Mycobacterium</taxon>
    </lineage>
</organism>
<evidence type="ECO:0000313" key="2">
    <source>
        <dbReference type="EMBL" id="BBZ10165.1"/>
    </source>
</evidence>
<accession>A0ABM7KGR3</accession>